<dbReference type="GO" id="GO:0055085">
    <property type="term" value="P:transmembrane transport"/>
    <property type="evidence" value="ECO:0007669"/>
    <property type="project" value="InterPro"/>
</dbReference>
<evidence type="ECO:0000256" key="4">
    <source>
        <dbReference type="ARBA" id="ARBA00022989"/>
    </source>
</evidence>
<evidence type="ECO:0000256" key="1">
    <source>
        <dbReference type="ARBA" id="ARBA00004651"/>
    </source>
</evidence>
<feature type="transmembrane region" description="Helical" evidence="6">
    <location>
        <begin position="12"/>
        <end position="29"/>
    </location>
</feature>
<feature type="transmembrane region" description="Helical" evidence="6">
    <location>
        <begin position="100"/>
        <end position="121"/>
    </location>
</feature>
<evidence type="ECO:0000256" key="6">
    <source>
        <dbReference type="SAM" id="Phobius"/>
    </source>
</evidence>
<proteinExistence type="predicted"/>
<dbReference type="AlphaFoldDB" id="A0A239EK97"/>
<dbReference type="GO" id="GO:0015920">
    <property type="term" value="P:lipopolysaccharide transport"/>
    <property type="evidence" value="ECO:0007669"/>
    <property type="project" value="TreeGrafter"/>
</dbReference>
<evidence type="ECO:0000256" key="2">
    <source>
        <dbReference type="ARBA" id="ARBA00022475"/>
    </source>
</evidence>
<feature type="transmembrane region" description="Helical" evidence="6">
    <location>
        <begin position="60"/>
        <end position="79"/>
    </location>
</feature>
<keyword evidence="2" id="KW-1003">Cell membrane</keyword>
<dbReference type="Pfam" id="PF03739">
    <property type="entry name" value="LptF_LptG"/>
    <property type="match status" value="1"/>
</dbReference>
<evidence type="ECO:0000313" key="8">
    <source>
        <dbReference type="Proteomes" id="UP000198426"/>
    </source>
</evidence>
<evidence type="ECO:0000256" key="5">
    <source>
        <dbReference type="ARBA" id="ARBA00023136"/>
    </source>
</evidence>
<dbReference type="Proteomes" id="UP000198426">
    <property type="component" value="Unassembled WGS sequence"/>
</dbReference>
<dbReference type="PANTHER" id="PTHR33529">
    <property type="entry name" value="SLR0882 PROTEIN-RELATED"/>
    <property type="match status" value="1"/>
</dbReference>
<dbReference type="GO" id="GO:0043190">
    <property type="term" value="C:ATP-binding cassette (ABC) transporter complex"/>
    <property type="evidence" value="ECO:0007669"/>
    <property type="project" value="InterPro"/>
</dbReference>
<comment type="subcellular location">
    <subcellularLocation>
        <location evidence="1">Cell membrane</location>
        <topology evidence="1">Multi-pass membrane protein</topology>
    </subcellularLocation>
</comment>
<keyword evidence="3 6" id="KW-0812">Transmembrane</keyword>
<protein>
    <submittedName>
        <fullName evidence="7">Lipopolysaccharide export system permease protein</fullName>
    </submittedName>
</protein>
<feature type="transmembrane region" description="Helical" evidence="6">
    <location>
        <begin position="279"/>
        <end position="301"/>
    </location>
</feature>
<dbReference type="OrthoDB" id="9798468at2"/>
<gene>
    <name evidence="7" type="ORF">SAMN05421757_102168</name>
</gene>
<dbReference type="NCBIfam" id="TIGR04408">
    <property type="entry name" value="LptG_lptG"/>
    <property type="match status" value="1"/>
</dbReference>
<reference evidence="7 8" key="1">
    <citation type="submission" date="2017-06" db="EMBL/GenBank/DDBJ databases">
        <authorList>
            <person name="Kim H.J."/>
            <person name="Triplett B.A."/>
        </authorList>
    </citation>
    <scope>NUCLEOTIDE SEQUENCE [LARGE SCALE GENOMIC DNA]</scope>
    <source>
        <strain evidence="7 8">DSM 29339</strain>
    </source>
</reference>
<name>A0A239EK97_9RHOB</name>
<keyword evidence="5 6" id="KW-0472">Membrane</keyword>
<organism evidence="7 8">
    <name type="scientific">Tropicimonas sediminicola</name>
    <dbReference type="NCBI Taxonomy" id="1031541"/>
    <lineage>
        <taxon>Bacteria</taxon>
        <taxon>Pseudomonadati</taxon>
        <taxon>Pseudomonadota</taxon>
        <taxon>Alphaproteobacteria</taxon>
        <taxon>Rhodobacterales</taxon>
        <taxon>Roseobacteraceae</taxon>
        <taxon>Tropicimonas</taxon>
    </lineage>
</organism>
<dbReference type="EMBL" id="FZOY01000002">
    <property type="protein sequence ID" value="SNS44332.1"/>
    <property type="molecule type" value="Genomic_DNA"/>
</dbReference>
<accession>A0A239EK97</accession>
<dbReference type="InterPro" id="IPR005495">
    <property type="entry name" value="LptG/LptF_permease"/>
</dbReference>
<evidence type="ECO:0000313" key="7">
    <source>
        <dbReference type="EMBL" id="SNS44332.1"/>
    </source>
</evidence>
<sequence>MKLQLYFARKFLTILGGIFLVFGMFIVLLDMVEQMRRFDSAELSFGGALELSMLSAPETLYSMLPLVVMLATLALFLGLARTSELVVTRAAGRSAIRAMIAPAIAAALVGVLGVTVLNPIVAATKHAYERKAAEFSGDGRSVLSVSRDGLWLRQGGAEGQTVIRAQRANLDGTVLYGVTFTGFAPEGDSQTGAVRRAEAESATLIDGAWELTNAKLWPLGVDNPELRASYHDTLLLPSTLTLDQIRDSFGSPASVPIWELPGFIRNLDEAGFSARLHRVWFQMELALPLFLAAMVMIGSGFTMRHTRFGRTGLMVLFALLMGFSAFFIRSFAQILGQNGDLPIALAAWAPPAIAILMSLGLLLHLEDG</sequence>
<evidence type="ECO:0000256" key="3">
    <source>
        <dbReference type="ARBA" id="ARBA00022692"/>
    </source>
</evidence>
<dbReference type="RefSeq" id="WP_089231905.1">
    <property type="nucleotide sequence ID" value="NZ_FZOY01000002.1"/>
</dbReference>
<keyword evidence="4 6" id="KW-1133">Transmembrane helix</keyword>
<keyword evidence="8" id="KW-1185">Reference proteome</keyword>
<feature type="transmembrane region" description="Helical" evidence="6">
    <location>
        <begin position="313"/>
        <end position="335"/>
    </location>
</feature>
<dbReference type="PANTHER" id="PTHR33529:SF2">
    <property type="entry name" value="LIPOPOLYSACCHARIDE EXPORT SYSTEM PERMEASE PROTEIN LPTG"/>
    <property type="match status" value="1"/>
</dbReference>
<feature type="transmembrane region" description="Helical" evidence="6">
    <location>
        <begin position="341"/>
        <end position="363"/>
    </location>
</feature>
<dbReference type="InterPro" id="IPR030923">
    <property type="entry name" value="LptG"/>
</dbReference>